<keyword evidence="2" id="KW-1185">Reference proteome</keyword>
<evidence type="ECO:0000313" key="1">
    <source>
        <dbReference type="EMBL" id="EGG58118.1"/>
    </source>
</evidence>
<evidence type="ECO:0000313" key="2">
    <source>
        <dbReference type="Proteomes" id="UP000005546"/>
    </source>
</evidence>
<dbReference type="STRING" id="762982.HMPREF9442_00011"/>
<name>F3QPC3_9BACT</name>
<accession>F3QPC3</accession>
<dbReference type="HOGENOM" id="CLU_2956463_0_0_10"/>
<organism evidence="1 2">
    <name type="scientific">Paraprevotella xylaniphila YIT 11841</name>
    <dbReference type="NCBI Taxonomy" id="762982"/>
    <lineage>
        <taxon>Bacteria</taxon>
        <taxon>Pseudomonadati</taxon>
        <taxon>Bacteroidota</taxon>
        <taxon>Bacteroidia</taxon>
        <taxon>Bacteroidales</taxon>
        <taxon>Prevotellaceae</taxon>
        <taxon>Paraprevotella</taxon>
    </lineage>
</organism>
<reference evidence="1 2" key="1">
    <citation type="submission" date="2011-02" db="EMBL/GenBank/DDBJ databases">
        <authorList>
            <person name="Weinstock G."/>
            <person name="Sodergren E."/>
            <person name="Clifton S."/>
            <person name="Fulton L."/>
            <person name="Fulton B."/>
            <person name="Courtney L."/>
            <person name="Fronick C."/>
            <person name="Harrison M."/>
            <person name="Strong C."/>
            <person name="Farmer C."/>
            <person name="Delahaunty K."/>
            <person name="Markovic C."/>
            <person name="Hall O."/>
            <person name="Minx P."/>
            <person name="Tomlinson C."/>
            <person name="Mitreva M."/>
            <person name="Hou S."/>
            <person name="Chen J."/>
            <person name="Wollam A."/>
            <person name="Pepin K.H."/>
            <person name="Johnson M."/>
            <person name="Bhonagiri V."/>
            <person name="Zhang X."/>
            <person name="Suruliraj S."/>
            <person name="Warren W."/>
            <person name="Chinwalla A."/>
            <person name="Mardis E.R."/>
            <person name="Wilson R.K."/>
        </authorList>
    </citation>
    <scope>NUCLEOTIDE SEQUENCE [LARGE SCALE GENOMIC DNA]</scope>
    <source>
        <strain evidence="1 2">YIT 11841</strain>
    </source>
</reference>
<gene>
    <name evidence="1" type="ORF">HMPREF9442_00011</name>
</gene>
<comment type="caution">
    <text evidence="1">The sequence shown here is derived from an EMBL/GenBank/DDBJ whole genome shotgun (WGS) entry which is preliminary data.</text>
</comment>
<protein>
    <submittedName>
        <fullName evidence="1">Conserved domain protein</fullName>
    </submittedName>
</protein>
<dbReference type="AlphaFoldDB" id="F3QPC3"/>
<dbReference type="Proteomes" id="UP000005546">
    <property type="component" value="Unassembled WGS sequence"/>
</dbReference>
<dbReference type="EMBL" id="AFBR01000001">
    <property type="protein sequence ID" value="EGG58118.1"/>
    <property type="molecule type" value="Genomic_DNA"/>
</dbReference>
<sequence>MTHTQTNETSNDIFLHHTCNFYLKVSHVRQYAKRFNVFFEYTLSFPCVCKQLSMIIKYF</sequence>
<proteinExistence type="predicted"/>